<dbReference type="AlphaFoldDB" id="A0A453I974"/>
<evidence type="ECO:0000313" key="2">
    <source>
        <dbReference type="Proteomes" id="UP000015105"/>
    </source>
</evidence>
<protein>
    <submittedName>
        <fullName evidence="1">Uncharacterized protein</fullName>
    </submittedName>
</protein>
<reference evidence="2" key="2">
    <citation type="journal article" date="2017" name="Nat. Plants">
        <title>The Aegilops tauschii genome reveals multiple impacts of transposons.</title>
        <authorList>
            <person name="Zhao G."/>
            <person name="Zou C."/>
            <person name="Li K."/>
            <person name="Wang K."/>
            <person name="Li T."/>
            <person name="Gao L."/>
            <person name="Zhang X."/>
            <person name="Wang H."/>
            <person name="Yang Z."/>
            <person name="Liu X."/>
            <person name="Jiang W."/>
            <person name="Mao L."/>
            <person name="Kong X."/>
            <person name="Jiao Y."/>
            <person name="Jia J."/>
        </authorList>
    </citation>
    <scope>NUCLEOTIDE SEQUENCE [LARGE SCALE GENOMIC DNA]</scope>
    <source>
        <strain evidence="2">cv. AL8/78</strain>
    </source>
</reference>
<reference evidence="1" key="3">
    <citation type="journal article" date="2017" name="Nature">
        <title>Genome sequence of the progenitor of the wheat D genome Aegilops tauschii.</title>
        <authorList>
            <person name="Luo M.C."/>
            <person name="Gu Y.Q."/>
            <person name="Puiu D."/>
            <person name="Wang H."/>
            <person name="Twardziok S.O."/>
            <person name="Deal K.R."/>
            <person name="Huo N."/>
            <person name="Zhu T."/>
            <person name="Wang L."/>
            <person name="Wang Y."/>
            <person name="McGuire P.E."/>
            <person name="Liu S."/>
            <person name="Long H."/>
            <person name="Ramasamy R.K."/>
            <person name="Rodriguez J.C."/>
            <person name="Van S.L."/>
            <person name="Yuan L."/>
            <person name="Wang Z."/>
            <person name="Xia Z."/>
            <person name="Xiao L."/>
            <person name="Anderson O.D."/>
            <person name="Ouyang S."/>
            <person name="Liang Y."/>
            <person name="Zimin A.V."/>
            <person name="Pertea G."/>
            <person name="Qi P."/>
            <person name="Bennetzen J.L."/>
            <person name="Dai X."/>
            <person name="Dawson M.W."/>
            <person name="Muller H.G."/>
            <person name="Kugler K."/>
            <person name="Rivarola-Duarte L."/>
            <person name="Spannagl M."/>
            <person name="Mayer K.F.X."/>
            <person name="Lu F.H."/>
            <person name="Bevan M.W."/>
            <person name="Leroy P."/>
            <person name="Li P."/>
            <person name="You F.M."/>
            <person name="Sun Q."/>
            <person name="Liu Z."/>
            <person name="Lyons E."/>
            <person name="Wicker T."/>
            <person name="Salzberg S.L."/>
            <person name="Devos K.M."/>
            <person name="Dvorak J."/>
        </authorList>
    </citation>
    <scope>NUCLEOTIDE SEQUENCE [LARGE SCALE GENOMIC DNA]</scope>
    <source>
        <strain evidence="1">cv. AL8/78</strain>
    </source>
</reference>
<dbReference type="Gramene" id="AET4Gv20486300.24">
    <property type="protein sequence ID" value="AET4Gv20486300.24"/>
    <property type="gene ID" value="AET4Gv20486300"/>
</dbReference>
<name>A0A453I974_AEGTS</name>
<dbReference type="Proteomes" id="UP000015105">
    <property type="component" value="Chromosome 4D"/>
</dbReference>
<organism evidence="1 2">
    <name type="scientific">Aegilops tauschii subsp. strangulata</name>
    <name type="common">Goatgrass</name>
    <dbReference type="NCBI Taxonomy" id="200361"/>
    <lineage>
        <taxon>Eukaryota</taxon>
        <taxon>Viridiplantae</taxon>
        <taxon>Streptophyta</taxon>
        <taxon>Embryophyta</taxon>
        <taxon>Tracheophyta</taxon>
        <taxon>Spermatophyta</taxon>
        <taxon>Magnoliopsida</taxon>
        <taxon>Liliopsida</taxon>
        <taxon>Poales</taxon>
        <taxon>Poaceae</taxon>
        <taxon>BOP clade</taxon>
        <taxon>Pooideae</taxon>
        <taxon>Triticodae</taxon>
        <taxon>Triticeae</taxon>
        <taxon>Triticinae</taxon>
        <taxon>Aegilops</taxon>
    </lineage>
</organism>
<keyword evidence="2" id="KW-1185">Reference proteome</keyword>
<proteinExistence type="predicted"/>
<sequence length="78" mass="8666">VSLVLHVSGVTNCSIGFAPIVLKSCAKLKYCSLRMMMQSVKRPISLVDEACWIDFRPLKTDDTMPPPVNEHVSLPSTY</sequence>
<reference evidence="2" key="1">
    <citation type="journal article" date="2014" name="Science">
        <title>Ancient hybridizations among the ancestral genomes of bread wheat.</title>
        <authorList>
            <consortium name="International Wheat Genome Sequencing Consortium,"/>
            <person name="Marcussen T."/>
            <person name="Sandve S.R."/>
            <person name="Heier L."/>
            <person name="Spannagl M."/>
            <person name="Pfeifer M."/>
            <person name="Jakobsen K.S."/>
            <person name="Wulff B.B."/>
            <person name="Steuernagel B."/>
            <person name="Mayer K.F."/>
            <person name="Olsen O.A."/>
        </authorList>
    </citation>
    <scope>NUCLEOTIDE SEQUENCE [LARGE SCALE GENOMIC DNA]</scope>
    <source>
        <strain evidence="2">cv. AL8/78</strain>
    </source>
</reference>
<reference evidence="1" key="4">
    <citation type="submission" date="2019-03" db="UniProtKB">
        <authorList>
            <consortium name="EnsemblPlants"/>
        </authorList>
    </citation>
    <scope>IDENTIFICATION</scope>
</reference>
<evidence type="ECO:0000313" key="1">
    <source>
        <dbReference type="EnsemblPlants" id="AET4Gv20486300.24"/>
    </source>
</evidence>
<reference evidence="1" key="5">
    <citation type="journal article" date="2021" name="G3 (Bethesda)">
        <title>Aegilops tauschii genome assembly Aet v5.0 features greater sequence contiguity and improved annotation.</title>
        <authorList>
            <person name="Wang L."/>
            <person name="Zhu T."/>
            <person name="Rodriguez J.C."/>
            <person name="Deal K.R."/>
            <person name="Dubcovsky J."/>
            <person name="McGuire P.E."/>
            <person name="Lux T."/>
            <person name="Spannagl M."/>
            <person name="Mayer K.F.X."/>
            <person name="Baldrich P."/>
            <person name="Meyers B.C."/>
            <person name="Huo N."/>
            <person name="Gu Y.Q."/>
            <person name="Zhou H."/>
            <person name="Devos K.M."/>
            <person name="Bennetzen J.L."/>
            <person name="Unver T."/>
            <person name="Budak H."/>
            <person name="Gulick P.J."/>
            <person name="Galiba G."/>
            <person name="Kalapos B."/>
            <person name="Nelson D.R."/>
            <person name="Li P."/>
            <person name="You F.M."/>
            <person name="Luo M.C."/>
            <person name="Dvorak J."/>
        </authorList>
    </citation>
    <scope>NUCLEOTIDE SEQUENCE [LARGE SCALE GENOMIC DNA]</scope>
    <source>
        <strain evidence="1">cv. AL8/78</strain>
    </source>
</reference>
<accession>A0A453I974</accession>
<dbReference type="EnsemblPlants" id="AET4Gv20486300.24">
    <property type="protein sequence ID" value="AET4Gv20486300.24"/>
    <property type="gene ID" value="AET4Gv20486300"/>
</dbReference>